<gene>
    <name evidence="5" type="primary">LOC116194846</name>
</gene>
<accession>A0A6P8CFR0</accession>
<evidence type="ECO:0000256" key="2">
    <source>
        <dbReference type="ARBA" id="ARBA00023163"/>
    </source>
</evidence>
<dbReference type="OrthoDB" id="1890947at2759"/>
<keyword evidence="4" id="KW-1185">Reference proteome</keyword>
<dbReference type="RefSeq" id="XP_031379608.1">
    <property type="nucleotide sequence ID" value="XM_031523748.1"/>
</dbReference>
<protein>
    <submittedName>
        <fullName evidence="5">Transcription factor bHLH90-like</fullName>
    </submittedName>
</protein>
<reference evidence="5" key="2">
    <citation type="submission" date="2025-08" db="UniProtKB">
        <authorList>
            <consortium name="RefSeq"/>
        </authorList>
    </citation>
    <scope>IDENTIFICATION</scope>
    <source>
        <tissue evidence="5">Leaf</tissue>
    </source>
</reference>
<evidence type="ECO:0000259" key="3">
    <source>
        <dbReference type="Pfam" id="PF14215"/>
    </source>
</evidence>
<dbReference type="GeneID" id="116194846"/>
<proteinExistence type="predicted"/>
<evidence type="ECO:0000313" key="5">
    <source>
        <dbReference type="RefSeq" id="XP_031379608.1"/>
    </source>
</evidence>
<dbReference type="Pfam" id="PF14215">
    <property type="entry name" value="bHLH-MYC_N"/>
    <property type="match status" value="1"/>
</dbReference>
<name>A0A6P8CFR0_PUNGR</name>
<keyword evidence="2" id="KW-0804">Transcription</keyword>
<reference evidence="4" key="1">
    <citation type="journal article" date="2020" name="Plant Biotechnol. J.">
        <title>The pomegranate (Punica granatum L.) draft genome dissects genetic divergence between soft- and hard-seeded cultivars.</title>
        <authorList>
            <person name="Luo X."/>
            <person name="Li H."/>
            <person name="Wu Z."/>
            <person name="Yao W."/>
            <person name="Zhao P."/>
            <person name="Cao D."/>
            <person name="Yu H."/>
            <person name="Li K."/>
            <person name="Poudel K."/>
            <person name="Zhao D."/>
            <person name="Zhang F."/>
            <person name="Xia X."/>
            <person name="Chen L."/>
            <person name="Wang Q."/>
            <person name="Jing D."/>
            <person name="Cao S."/>
        </authorList>
    </citation>
    <scope>NUCLEOTIDE SEQUENCE [LARGE SCALE GENOMIC DNA]</scope>
    <source>
        <strain evidence="4">cv. Tunisia</strain>
    </source>
</reference>
<dbReference type="InterPro" id="IPR025610">
    <property type="entry name" value="MYC/MYB_N"/>
</dbReference>
<evidence type="ECO:0000256" key="1">
    <source>
        <dbReference type="ARBA" id="ARBA00023015"/>
    </source>
</evidence>
<dbReference type="Proteomes" id="UP000515151">
    <property type="component" value="Chromosome 2"/>
</dbReference>
<sequence>MLRVEETAAMDVRVLHRALEWLRPFVETMEWEYVAVLKLGDDPLKFIQWVWCCCSRFRCGDVEEEKKESYGHLAPLCGDGYCKHLVRSRACEALSQLPSLMPLYSGIRGEVVILDQHRWIRLAVSADSNSSQQESAGTRVLIPVAGGIVELLEMPLLNLGAIACRLTGPACSEHASSFAWPISSGRHLPGSSGQSRGQSFPFC</sequence>
<organism evidence="4 5">
    <name type="scientific">Punica granatum</name>
    <name type="common">Pomegranate</name>
    <dbReference type="NCBI Taxonomy" id="22663"/>
    <lineage>
        <taxon>Eukaryota</taxon>
        <taxon>Viridiplantae</taxon>
        <taxon>Streptophyta</taxon>
        <taxon>Embryophyta</taxon>
        <taxon>Tracheophyta</taxon>
        <taxon>Spermatophyta</taxon>
        <taxon>Magnoliopsida</taxon>
        <taxon>eudicotyledons</taxon>
        <taxon>Gunneridae</taxon>
        <taxon>Pentapetalae</taxon>
        <taxon>rosids</taxon>
        <taxon>malvids</taxon>
        <taxon>Myrtales</taxon>
        <taxon>Lythraceae</taxon>
        <taxon>Punica</taxon>
    </lineage>
</organism>
<evidence type="ECO:0000313" key="4">
    <source>
        <dbReference type="Proteomes" id="UP000515151"/>
    </source>
</evidence>
<keyword evidence="1" id="KW-0805">Transcription regulation</keyword>
<feature type="domain" description="Transcription factor MYC/MYB N-terminal" evidence="3">
    <location>
        <begin position="22"/>
        <end position="151"/>
    </location>
</feature>
<dbReference type="AlphaFoldDB" id="A0A6P8CFR0"/>